<proteinExistence type="predicted"/>
<dbReference type="SUPFAM" id="SSF144091">
    <property type="entry name" value="Rhomboid-like"/>
    <property type="match status" value="1"/>
</dbReference>
<dbReference type="InterPro" id="IPR035952">
    <property type="entry name" value="Rhomboid-like_sf"/>
</dbReference>
<evidence type="ECO:0000256" key="5">
    <source>
        <dbReference type="SAM" id="MobiDB-lite"/>
    </source>
</evidence>
<evidence type="ECO:0000256" key="6">
    <source>
        <dbReference type="SAM" id="SignalP"/>
    </source>
</evidence>
<keyword evidence="6" id="KW-0732">Signal</keyword>
<dbReference type="GO" id="GO:0004252">
    <property type="term" value="F:serine-type endopeptidase activity"/>
    <property type="evidence" value="ECO:0007669"/>
    <property type="project" value="InterPro"/>
</dbReference>
<feature type="region of interest" description="Disordered" evidence="5">
    <location>
        <begin position="27"/>
        <end position="52"/>
    </location>
</feature>
<comment type="subcellular location">
    <subcellularLocation>
        <location evidence="1">Membrane</location>
        <topology evidence="1">Multi-pass membrane protein</topology>
    </subcellularLocation>
</comment>
<evidence type="ECO:0000256" key="2">
    <source>
        <dbReference type="ARBA" id="ARBA00022692"/>
    </source>
</evidence>
<feature type="chain" id="PRO_5040343935" evidence="6">
    <location>
        <begin position="22"/>
        <end position="360"/>
    </location>
</feature>
<reference evidence="8" key="1">
    <citation type="submission" date="2020-06" db="EMBL/GenBank/DDBJ databases">
        <authorList>
            <consortium name="Plant Systems Biology data submission"/>
        </authorList>
    </citation>
    <scope>NUCLEOTIDE SEQUENCE</scope>
    <source>
        <strain evidence="8">D6</strain>
    </source>
</reference>
<keyword evidence="2" id="KW-0812">Transmembrane</keyword>
<accession>A0A9N8EAN4</accession>
<evidence type="ECO:0000313" key="8">
    <source>
        <dbReference type="EMBL" id="CAB9516900.1"/>
    </source>
</evidence>
<dbReference type="PANTHER" id="PTHR43731:SF26">
    <property type="entry name" value="RHOMBOID-LIKE PROTEIN 10, CHLOROPLASTIC"/>
    <property type="match status" value="1"/>
</dbReference>
<dbReference type="InterPro" id="IPR050925">
    <property type="entry name" value="Rhomboid_protease_S54"/>
</dbReference>
<evidence type="ECO:0000313" key="9">
    <source>
        <dbReference type="Proteomes" id="UP001153069"/>
    </source>
</evidence>
<feature type="compositionally biased region" description="Basic and acidic residues" evidence="5">
    <location>
        <begin position="326"/>
        <end position="336"/>
    </location>
</feature>
<evidence type="ECO:0000256" key="1">
    <source>
        <dbReference type="ARBA" id="ARBA00004141"/>
    </source>
</evidence>
<protein>
    <submittedName>
        <fullName evidence="8">RHOMBOID-like protein 10, chloroplastic</fullName>
    </submittedName>
</protein>
<feature type="signal peptide" evidence="6">
    <location>
        <begin position="1"/>
        <end position="21"/>
    </location>
</feature>
<dbReference type="InterPro" id="IPR022764">
    <property type="entry name" value="Peptidase_S54_rhomboid_dom"/>
</dbReference>
<dbReference type="Proteomes" id="UP001153069">
    <property type="component" value="Unassembled WGS sequence"/>
</dbReference>
<dbReference type="OrthoDB" id="418595at2759"/>
<evidence type="ECO:0000259" key="7">
    <source>
        <dbReference type="Pfam" id="PF01694"/>
    </source>
</evidence>
<dbReference type="EMBL" id="CAICTM010000813">
    <property type="protein sequence ID" value="CAB9516900.1"/>
    <property type="molecule type" value="Genomic_DNA"/>
</dbReference>
<sequence length="360" mass="40351">MKHLAPLALILASFCVAPSSAHDPLYGRPSWGQPASQRRRTRRSGWTSSGGNHRTAIPISMYRQAPSRRDYGGKWMDLDEFKTDAKARLWNVNFKTRRPGKYNLSSKLIIVNLICFALQTFIPRVTQMGVKMSDKILRGEELYRLVTPVFLHGNIPHLAMNMFSLNNIGPSVEKLFGPGRYLSTYLAAGVAGNVVSAYQSPNPGLGASGAVFGIIGAQLVFLARNDWLLGRQGESMQSAILQTVVLNLVVGGMSPMIDNWAHLGGLVGGGAAAYYFGPRLYLLELPEGGRFLVDKPVVRFPREIESIPEKVAKRFRRMTRRMQVNERVHDMTDKPWRKPSQPPRHSVPNRSIKPKQFWRK</sequence>
<feature type="domain" description="Peptidase S54 rhomboid" evidence="7">
    <location>
        <begin position="140"/>
        <end position="277"/>
    </location>
</feature>
<feature type="region of interest" description="Disordered" evidence="5">
    <location>
        <begin position="326"/>
        <end position="360"/>
    </location>
</feature>
<dbReference type="GO" id="GO:0016020">
    <property type="term" value="C:membrane"/>
    <property type="evidence" value="ECO:0007669"/>
    <property type="project" value="UniProtKB-SubCell"/>
</dbReference>
<name>A0A9N8EAN4_9STRA</name>
<gene>
    <name evidence="8" type="ORF">SEMRO_814_G206350.1</name>
</gene>
<dbReference type="PANTHER" id="PTHR43731">
    <property type="entry name" value="RHOMBOID PROTEASE"/>
    <property type="match status" value="1"/>
</dbReference>
<keyword evidence="3" id="KW-1133">Transmembrane helix</keyword>
<evidence type="ECO:0000256" key="3">
    <source>
        <dbReference type="ARBA" id="ARBA00022989"/>
    </source>
</evidence>
<organism evidence="8 9">
    <name type="scientific">Seminavis robusta</name>
    <dbReference type="NCBI Taxonomy" id="568900"/>
    <lineage>
        <taxon>Eukaryota</taxon>
        <taxon>Sar</taxon>
        <taxon>Stramenopiles</taxon>
        <taxon>Ochrophyta</taxon>
        <taxon>Bacillariophyta</taxon>
        <taxon>Bacillariophyceae</taxon>
        <taxon>Bacillariophycidae</taxon>
        <taxon>Naviculales</taxon>
        <taxon>Naviculaceae</taxon>
        <taxon>Seminavis</taxon>
    </lineage>
</organism>
<dbReference type="Pfam" id="PF01694">
    <property type="entry name" value="Rhomboid"/>
    <property type="match status" value="1"/>
</dbReference>
<dbReference type="Gene3D" id="1.20.1540.10">
    <property type="entry name" value="Rhomboid-like"/>
    <property type="match status" value="1"/>
</dbReference>
<comment type="caution">
    <text evidence="8">The sequence shown here is derived from an EMBL/GenBank/DDBJ whole genome shotgun (WGS) entry which is preliminary data.</text>
</comment>
<keyword evidence="9" id="KW-1185">Reference proteome</keyword>
<dbReference type="AlphaFoldDB" id="A0A9N8EAN4"/>
<keyword evidence="4" id="KW-0472">Membrane</keyword>
<evidence type="ECO:0000256" key="4">
    <source>
        <dbReference type="ARBA" id="ARBA00023136"/>
    </source>
</evidence>